<gene>
    <name evidence="3" type="ORF">HPS55_07055</name>
</gene>
<comment type="caution">
    <text evidence="3">The sequence shown here is derived from an EMBL/GenBank/DDBJ whole genome shotgun (WGS) entry which is preliminary data.</text>
</comment>
<protein>
    <submittedName>
        <fullName evidence="3">Glycosyhydrolase</fullName>
    </submittedName>
</protein>
<evidence type="ECO:0000313" key="3">
    <source>
        <dbReference type="EMBL" id="NPE14083.1"/>
    </source>
</evidence>
<dbReference type="Gene3D" id="2.60.120.1620">
    <property type="match status" value="1"/>
</dbReference>
<keyword evidence="1" id="KW-0378">Hydrolase</keyword>
<evidence type="ECO:0000256" key="1">
    <source>
        <dbReference type="ARBA" id="ARBA00022801"/>
    </source>
</evidence>
<sequence>MLCPLSAAESFVTFSAGKGALCITESNISFDKSDYPGVITAIGHLQDDFERVTGRRPSVNGSGTDILIGTVGKNKAVDRLLKKGFLPDLKGKCEKYIITTVDGRLVVAGSDKRGTIYGIYELSRQMGVSPWYYWADVPVVRRDAVYALPGLYTDGEPKVRYRGLFLNDEAPCLTGWAGKTFGGFNHKFYEKVFELILRMKGNFIWPAMWGSAFYDDDPENGPTADRMGVMVGLSHHEPMSRSQAEWHRTDGSKVWDYTKNKEKLQEFWAGGVRRNRNTEDVVTVGMRGDGDEAMSDETNVELLQRIVDDQRAIIARERKCKAEDVPQVWALYKEVQDYYRHGMRVPDDVTLLLCDNNWGSLRMLPSPDEPKRKGGYGIYYHYDYVGGPRCYRWMNVSQIQRVWADMNMAYENGVDRLWIVNVGDLKPMEFPTQFWFDMAWNPERFNAGNLYEYTVDYCRATFGERYAGEAARLLNLACKYAHRRTPEMMNHLPYSVVNYDEFRRVTADYNSLEADAERLYQLLEPEYRDAFMQIVRYPAMAMANLYRMYYSAATGDSVATRHWFDRDAALTKYYNDTLCGGKWKHLMDQTHISYTSWASPKKDVMPEIKSVTPTACHSGKCSGTVCCDKWMRGVVSIEAPHYYDAKAADGLAWTFIPDYGKTLGALTLLPTNRRVEGSEVTYRFRADGDYSTATLHCLFAPMLDYTGGDGIWYEVSVDGGIPQKVDLLASAMSDRERDRLLRNMPEGHFDQNRIIDSRTVLTATFKKGHEHTITLRPLSRGILLEKFIIDFGGMKPSYLGTPETPFAIIRSNN</sequence>
<organism evidence="3 4">
    <name type="scientific">Xylanibacter rodentium</name>
    <dbReference type="NCBI Taxonomy" id="2736289"/>
    <lineage>
        <taxon>Bacteria</taxon>
        <taxon>Pseudomonadati</taxon>
        <taxon>Bacteroidota</taxon>
        <taxon>Bacteroidia</taxon>
        <taxon>Bacteroidales</taxon>
        <taxon>Prevotellaceae</taxon>
        <taxon>Xylanibacter</taxon>
    </lineage>
</organism>
<dbReference type="Proteomes" id="UP001193734">
    <property type="component" value="Unassembled WGS sequence"/>
</dbReference>
<dbReference type="SUPFAM" id="SSF55545">
    <property type="entry name" value="beta-N-acetylhexosaminidase-like domain"/>
    <property type="match status" value="1"/>
</dbReference>
<evidence type="ECO:0000313" key="4">
    <source>
        <dbReference type="Proteomes" id="UP001193734"/>
    </source>
</evidence>
<dbReference type="InterPro" id="IPR031924">
    <property type="entry name" value="GH115"/>
</dbReference>
<dbReference type="InterPro" id="IPR041437">
    <property type="entry name" value="GH115_C"/>
</dbReference>
<accession>A0ABX2AXC1</accession>
<dbReference type="Pfam" id="PF17829">
    <property type="entry name" value="GH115_C"/>
    <property type="match status" value="1"/>
</dbReference>
<dbReference type="InterPro" id="IPR029018">
    <property type="entry name" value="Hex-like_dom2"/>
</dbReference>
<dbReference type="Gene3D" id="3.20.20.520">
    <property type="entry name" value="Glycosyl hydrolase family 115"/>
    <property type="match status" value="1"/>
</dbReference>
<keyword evidence="4" id="KW-1185">Reference proteome</keyword>
<dbReference type="InterPro" id="IPR042301">
    <property type="entry name" value="GH115_sf"/>
</dbReference>
<dbReference type="Pfam" id="PF15979">
    <property type="entry name" value="Glyco_hydro_115"/>
    <property type="match status" value="1"/>
</dbReference>
<reference evidence="3 4" key="1">
    <citation type="submission" date="2020-05" db="EMBL/GenBank/DDBJ databases">
        <title>Distinct polysaccharide utilization as determinants for interspecies competition between intestinal Prevotella spp.</title>
        <authorList>
            <person name="Galvez E.J.C."/>
            <person name="Iljazovic A."/>
            <person name="Strowig T."/>
        </authorList>
    </citation>
    <scope>NUCLEOTIDE SEQUENCE [LARGE SCALE GENOMIC DNA]</scope>
    <source>
        <strain evidence="3 4">PROD</strain>
    </source>
</reference>
<feature type="domain" description="Gylcosyl hydrolase 115 C-terminal" evidence="2">
    <location>
        <begin position="632"/>
        <end position="803"/>
    </location>
</feature>
<dbReference type="Gene3D" id="1.20.58.2150">
    <property type="match status" value="1"/>
</dbReference>
<dbReference type="PANTHER" id="PTHR37842:SF2">
    <property type="entry name" value="GYLCOSYL HYDROLASE 115 C-TERMINAL DOMAIN-CONTAINING PROTEIN"/>
    <property type="match status" value="1"/>
</dbReference>
<name>A0ABX2AXC1_9BACT</name>
<dbReference type="EMBL" id="JABKKE010000009">
    <property type="protein sequence ID" value="NPE14083.1"/>
    <property type="molecule type" value="Genomic_DNA"/>
</dbReference>
<dbReference type="PANTHER" id="PTHR37842">
    <property type="match status" value="1"/>
</dbReference>
<proteinExistence type="predicted"/>
<evidence type="ECO:0000259" key="2">
    <source>
        <dbReference type="Pfam" id="PF17829"/>
    </source>
</evidence>
<dbReference type="Gene3D" id="3.30.379.10">
    <property type="entry name" value="Chitobiase/beta-hexosaminidase domain 2-like"/>
    <property type="match status" value="1"/>
</dbReference>